<feature type="domain" description="NmrA-like" evidence="3">
    <location>
        <begin position="4"/>
        <end position="295"/>
    </location>
</feature>
<dbReference type="PANTHER" id="PTHR47706">
    <property type="entry name" value="NMRA-LIKE FAMILY PROTEIN"/>
    <property type="match status" value="1"/>
</dbReference>
<organism evidence="4 5">
    <name type="scientific">Clathrus columnatus</name>
    <dbReference type="NCBI Taxonomy" id="1419009"/>
    <lineage>
        <taxon>Eukaryota</taxon>
        <taxon>Fungi</taxon>
        <taxon>Dikarya</taxon>
        <taxon>Basidiomycota</taxon>
        <taxon>Agaricomycotina</taxon>
        <taxon>Agaricomycetes</taxon>
        <taxon>Phallomycetidae</taxon>
        <taxon>Phallales</taxon>
        <taxon>Clathraceae</taxon>
        <taxon>Clathrus</taxon>
    </lineage>
</organism>
<dbReference type="Pfam" id="PF05368">
    <property type="entry name" value="NmrA"/>
    <property type="match status" value="2"/>
</dbReference>
<keyword evidence="1" id="KW-0521">NADP</keyword>
<dbReference type="GO" id="GO:0016491">
    <property type="term" value="F:oxidoreductase activity"/>
    <property type="evidence" value="ECO:0007669"/>
    <property type="project" value="UniProtKB-KW"/>
</dbReference>
<dbReference type="InterPro" id="IPR036291">
    <property type="entry name" value="NAD(P)-bd_dom_sf"/>
</dbReference>
<accession>A0AAV4ZY25</accession>
<sequence>MSSKSTVLVIGSSGNTGFPVTLALLESGHFNVILLCRNGSQEKPRIKELRQKGAELRLGDISEDSIETLEKHLLGIDILLIMVPSALLETQKNILLAAAKSRDLKRVVPSEFAIQLEIRALVKDLKLPYTYINVGWWMDLILPYPSSDEGVWAQRSRTFVGTGEIKTAIISRTEIGLFVARILADPRTINSQVFCCGDEVSLNDIYDIGEKILMEDLRSKRNIISEEQFWDRLQEAQDNFHQSPSKHKAGIYIALAASYIMFVKGQNTLEMAKKLGYLDAKELYPDLRPLNLEEFAKKFYNKEIPELVYEESQEKSRITELKSKGAIIRVGDLAHDSVEALEKALSGIDILLSMVDGTATNFQKKIFQAALKNKDIKRVIPSEFGIFSPPGVTVTTMRDNQMEVRSYIQEIGLPYTYISVGWWMDLILPYPCSADENNMLTQRSRITVGSGKLKTAVTSNGDIGKFISRIIRDPRTLNTHVFCYGDEVTLEEVYNTAEKVSKKRTYVPKAFIYLTSNSGPDFKKREKTIDILQVESLLASKPAMNASMRCILGA</sequence>
<keyword evidence="2" id="KW-0560">Oxidoreductase</keyword>
<dbReference type="PANTHER" id="PTHR47706:SF9">
    <property type="entry name" value="NMRA-LIKE DOMAIN-CONTAINING PROTEIN-RELATED"/>
    <property type="match status" value="1"/>
</dbReference>
<dbReference type="Gene3D" id="3.90.25.10">
    <property type="entry name" value="UDP-galactose 4-epimerase, domain 1"/>
    <property type="match status" value="1"/>
</dbReference>
<dbReference type="SUPFAM" id="SSF51735">
    <property type="entry name" value="NAD(P)-binding Rossmann-fold domains"/>
    <property type="match status" value="2"/>
</dbReference>
<dbReference type="InterPro" id="IPR008030">
    <property type="entry name" value="NmrA-like"/>
</dbReference>
<evidence type="ECO:0000313" key="5">
    <source>
        <dbReference type="Proteomes" id="UP001050691"/>
    </source>
</evidence>
<proteinExistence type="predicted"/>
<gene>
    <name evidence="4" type="ORF">Clacol_000220</name>
</gene>
<comment type="caution">
    <text evidence="4">The sequence shown here is derived from an EMBL/GenBank/DDBJ whole genome shotgun (WGS) entry which is preliminary data.</text>
</comment>
<dbReference type="Gene3D" id="3.40.50.720">
    <property type="entry name" value="NAD(P)-binding Rossmann-like Domain"/>
    <property type="match status" value="2"/>
</dbReference>
<dbReference type="AlphaFoldDB" id="A0AAV4ZY25"/>
<reference evidence="4" key="1">
    <citation type="submission" date="2021-10" db="EMBL/GenBank/DDBJ databases">
        <title>De novo Genome Assembly of Clathrus columnatus (Basidiomycota, Fungi) Using Illumina and Nanopore Sequence Data.</title>
        <authorList>
            <person name="Ogiso-Tanaka E."/>
            <person name="Itagaki H."/>
            <person name="Hosoya T."/>
            <person name="Hosaka K."/>
        </authorList>
    </citation>
    <scope>NUCLEOTIDE SEQUENCE</scope>
    <source>
        <strain evidence="4">MO-923</strain>
    </source>
</reference>
<protein>
    <recommendedName>
        <fullName evidence="3">NmrA-like domain-containing protein</fullName>
    </recommendedName>
</protein>
<evidence type="ECO:0000259" key="3">
    <source>
        <dbReference type="Pfam" id="PF05368"/>
    </source>
</evidence>
<feature type="domain" description="NmrA-like" evidence="3">
    <location>
        <begin position="312"/>
        <end position="504"/>
    </location>
</feature>
<evidence type="ECO:0000256" key="1">
    <source>
        <dbReference type="ARBA" id="ARBA00022857"/>
    </source>
</evidence>
<dbReference type="EMBL" id="BPWL01000001">
    <property type="protein sequence ID" value="GJJ06033.1"/>
    <property type="molecule type" value="Genomic_DNA"/>
</dbReference>
<evidence type="ECO:0000256" key="2">
    <source>
        <dbReference type="ARBA" id="ARBA00023002"/>
    </source>
</evidence>
<name>A0AAV4ZY25_9AGAM</name>
<keyword evidence="5" id="KW-1185">Reference proteome</keyword>
<dbReference type="InterPro" id="IPR051609">
    <property type="entry name" value="NmrA/Isoflavone_reductase-like"/>
</dbReference>
<evidence type="ECO:0000313" key="4">
    <source>
        <dbReference type="EMBL" id="GJJ06033.1"/>
    </source>
</evidence>
<dbReference type="Proteomes" id="UP001050691">
    <property type="component" value="Unassembled WGS sequence"/>
</dbReference>